<dbReference type="PATRIC" id="fig|1110509.7.peg.442"/>
<accession>G7WMB9</accession>
<reference evidence="1 2" key="1">
    <citation type="journal article" date="2012" name="PLoS ONE">
        <title>The genome characteristics and predicted function of methyl-group oxidation pathway in the obligate aceticlastic methanogens, Methanosaeta spp.</title>
        <authorList>
            <person name="Zhu J."/>
            <person name="Zheng H."/>
            <person name="Ai G."/>
            <person name="Zhang G."/>
            <person name="Liu D."/>
            <person name="Liu X."/>
            <person name="Dong X."/>
        </authorList>
    </citation>
    <scope>NUCLEOTIDE SEQUENCE [LARGE SCALE GENOMIC DNA]</scope>
    <source>
        <strain evidence="1 2">6Ac</strain>
    </source>
</reference>
<sequence>MAEYMDHKMERAVVYDGPEDTYGPCGCGMDMAILPVLLPKIWFEDEFPIVAEDHEFCRGLDCRRVMGLSCNNIFEHEMGGVTYLANFSCCRECADRAVDEGYAVRAEKGYPMVLR</sequence>
<keyword evidence="2" id="KW-1185">Reference proteome</keyword>
<gene>
    <name evidence="1" type="ordered locus">Mhar_0398</name>
</gene>
<dbReference type="EMBL" id="CP003117">
    <property type="protein sequence ID" value="AET63784.1"/>
    <property type="molecule type" value="Genomic_DNA"/>
</dbReference>
<dbReference type="Proteomes" id="UP000005877">
    <property type="component" value="Chromosome"/>
</dbReference>
<dbReference type="AlphaFoldDB" id="G7WMB9"/>
<dbReference type="HOGENOM" id="CLU_2165311_0_0_2"/>
<evidence type="ECO:0000313" key="1">
    <source>
        <dbReference type="EMBL" id="AET63784.1"/>
    </source>
</evidence>
<proteinExistence type="predicted"/>
<protein>
    <submittedName>
        <fullName evidence="1">Uncharacterized protein</fullName>
    </submittedName>
</protein>
<organism evidence="1 2">
    <name type="scientific">Methanothrix harundinacea (strain 6Ac)</name>
    <name type="common">Methanosaeta harundinacea</name>
    <dbReference type="NCBI Taxonomy" id="1110509"/>
    <lineage>
        <taxon>Archaea</taxon>
        <taxon>Methanobacteriati</taxon>
        <taxon>Methanobacteriota</taxon>
        <taxon>Stenosarchaea group</taxon>
        <taxon>Methanomicrobia</taxon>
        <taxon>Methanotrichales</taxon>
        <taxon>Methanotrichaceae</taxon>
        <taxon>Methanothrix</taxon>
    </lineage>
</organism>
<evidence type="ECO:0000313" key="2">
    <source>
        <dbReference type="Proteomes" id="UP000005877"/>
    </source>
</evidence>
<dbReference type="KEGG" id="mhi:Mhar_0398"/>
<name>G7WMB9_METH6</name>